<dbReference type="PROSITE" id="PS50088">
    <property type="entry name" value="ANK_REPEAT"/>
    <property type="match status" value="2"/>
</dbReference>
<evidence type="ECO:0000256" key="2">
    <source>
        <dbReference type="ARBA" id="ARBA00023043"/>
    </source>
</evidence>
<evidence type="ECO:0000256" key="1">
    <source>
        <dbReference type="ARBA" id="ARBA00022737"/>
    </source>
</evidence>
<evidence type="ECO:0000256" key="4">
    <source>
        <dbReference type="SAM" id="Phobius"/>
    </source>
</evidence>
<keyword evidence="4" id="KW-1133">Transmembrane helix</keyword>
<sequence>MDKLIEWKEDLIKEPDGYGQTPLHYAAKIGNVNAVKKLLAKDESVAYVSANDDKGNTALHMATAKGHTKVMEELLSKCPDCWEMVNSKGQNILHISAHLERDEATKYISEQPWVYSLVNRKDHEGNTPMHVLAYNDKGKLNSVLLFHRRADMKALNNEALTPYDILLPKVRISRHSVGKQNSILLLSIGGQERESRARRYAIAFVLTITAMLAMMLAFITGRLTKALLEWKKDLINQADGYGRTPLHYAACNERGKGSVKELLAMDISVAYITTTNKDGLETALHIAAAHGHVHVMEELLSYNPDCWEMVNSKGQNVLHIAVDMNRNSVIYFILGKSWVGQIINQKDNEGNTPLHLLIASDCNADERQKLKRLWKHPTADCHAFNGKNMTPVDLVCSNLMEKRMSTFAETIIVVRTYVVIPR</sequence>
<proteinExistence type="predicted"/>
<keyword evidence="1" id="KW-0677">Repeat</keyword>
<dbReference type="PANTHER" id="PTHR24186:SF50">
    <property type="entry name" value="ANKYRIN REPEAT-CONTAINING PROTEIN ITN1-LIKE ISOFORM X1"/>
    <property type="match status" value="1"/>
</dbReference>
<name>A0A834H5T3_RHOSS</name>
<reference evidence="5" key="1">
    <citation type="submission" date="2019-11" db="EMBL/GenBank/DDBJ databases">
        <authorList>
            <person name="Liu Y."/>
            <person name="Hou J."/>
            <person name="Li T.-Q."/>
            <person name="Guan C.-H."/>
            <person name="Wu X."/>
            <person name="Wu H.-Z."/>
            <person name="Ling F."/>
            <person name="Zhang R."/>
            <person name="Shi X.-G."/>
            <person name="Ren J.-P."/>
            <person name="Chen E.-F."/>
            <person name="Sun J.-M."/>
        </authorList>
    </citation>
    <scope>NUCLEOTIDE SEQUENCE</scope>
    <source>
        <strain evidence="5">Adult_tree_wgs_1</strain>
        <tissue evidence="5">Leaves</tissue>
    </source>
</reference>
<keyword evidence="4" id="KW-0472">Membrane</keyword>
<dbReference type="SMART" id="SM00248">
    <property type="entry name" value="ANK"/>
    <property type="match status" value="7"/>
</dbReference>
<dbReference type="PANTHER" id="PTHR24186">
    <property type="entry name" value="PROTEIN PHOSPHATASE 1 REGULATORY SUBUNIT"/>
    <property type="match status" value="1"/>
</dbReference>
<organism evidence="5 6">
    <name type="scientific">Rhododendron simsii</name>
    <name type="common">Sims's rhododendron</name>
    <dbReference type="NCBI Taxonomy" id="118357"/>
    <lineage>
        <taxon>Eukaryota</taxon>
        <taxon>Viridiplantae</taxon>
        <taxon>Streptophyta</taxon>
        <taxon>Embryophyta</taxon>
        <taxon>Tracheophyta</taxon>
        <taxon>Spermatophyta</taxon>
        <taxon>Magnoliopsida</taxon>
        <taxon>eudicotyledons</taxon>
        <taxon>Gunneridae</taxon>
        <taxon>Pentapetalae</taxon>
        <taxon>asterids</taxon>
        <taxon>Ericales</taxon>
        <taxon>Ericaceae</taxon>
        <taxon>Ericoideae</taxon>
        <taxon>Rhodoreae</taxon>
        <taxon>Rhododendron</taxon>
    </lineage>
</organism>
<keyword evidence="6" id="KW-1185">Reference proteome</keyword>
<evidence type="ECO:0000256" key="3">
    <source>
        <dbReference type="PROSITE-ProRule" id="PRU00023"/>
    </source>
</evidence>
<comment type="caution">
    <text evidence="5">The sequence shown here is derived from an EMBL/GenBank/DDBJ whole genome shotgun (WGS) entry which is preliminary data.</text>
</comment>
<keyword evidence="2 3" id="KW-0040">ANK repeat</keyword>
<keyword evidence="4" id="KW-0812">Transmembrane</keyword>
<dbReference type="Proteomes" id="UP000626092">
    <property type="component" value="Unassembled WGS sequence"/>
</dbReference>
<dbReference type="EMBL" id="WJXA01000004">
    <property type="protein sequence ID" value="KAF7146134.1"/>
    <property type="molecule type" value="Genomic_DNA"/>
</dbReference>
<dbReference type="AlphaFoldDB" id="A0A834H5T3"/>
<feature type="transmembrane region" description="Helical" evidence="4">
    <location>
        <begin position="200"/>
        <end position="219"/>
    </location>
</feature>
<gene>
    <name evidence="5" type="ORF">RHSIM_Rhsim04G0192200</name>
</gene>
<feature type="repeat" description="ANK" evidence="3">
    <location>
        <begin position="18"/>
        <end position="50"/>
    </location>
</feature>
<dbReference type="SUPFAM" id="SSF48403">
    <property type="entry name" value="Ankyrin repeat"/>
    <property type="match status" value="2"/>
</dbReference>
<dbReference type="Pfam" id="PF12796">
    <property type="entry name" value="Ank_2"/>
    <property type="match status" value="2"/>
</dbReference>
<protein>
    <submittedName>
        <fullName evidence="5">Uncharacterized protein</fullName>
    </submittedName>
</protein>
<dbReference type="OrthoDB" id="1847170at2759"/>
<evidence type="ECO:0000313" key="6">
    <source>
        <dbReference type="Proteomes" id="UP000626092"/>
    </source>
</evidence>
<dbReference type="InterPro" id="IPR036770">
    <property type="entry name" value="Ankyrin_rpt-contain_sf"/>
</dbReference>
<dbReference type="InterPro" id="IPR002110">
    <property type="entry name" value="Ankyrin_rpt"/>
</dbReference>
<evidence type="ECO:0000313" key="5">
    <source>
        <dbReference type="EMBL" id="KAF7146134.1"/>
    </source>
</evidence>
<dbReference type="Gene3D" id="1.25.40.20">
    <property type="entry name" value="Ankyrin repeat-containing domain"/>
    <property type="match status" value="3"/>
</dbReference>
<accession>A0A834H5T3</accession>
<feature type="repeat" description="ANK" evidence="3">
    <location>
        <begin position="54"/>
        <end position="77"/>
    </location>
</feature>
<dbReference type="GO" id="GO:0005886">
    <property type="term" value="C:plasma membrane"/>
    <property type="evidence" value="ECO:0007669"/>
    <property type="project" value="TreeGrafter"/>
</dbReference>
<dbReference type="PROSITE" id="PS50297">
    <property type="entry name" value="ANK_REP_REGION"/>
    <property type="match status" value="2"/>
</dbReference>